<reference evidence="1 2" key="1">
    <citation type="journal article" date="2023" name="Science">
        <title>Complex scaffold remodeling in plant triterpene biosynthesis.</title>
        <authorList>
            <person name="De La Pena R."/>
            <person name="Hodgson H."/>
            <person name="Liu J.C."/>
            <person name="Stephenson M.J."/>
            <person name="Martin A.C."/>
            <person name="Owen C."/>
            <person name="Harkess A."/>
            <person name="Leebens-Mack J."/>
            <person name="Jimenez L.E."/>
            <person name="Osbourn A."/>
            <person name="Sattely E.S."/>
        </authorList>
    </citation>
    <scope>NUCLEOTIDE SEQUENCE [LARGE SCALE GENOMIC DNA]</scope>
    <source>
        <strain evidence="2">cv. JPN11</strain>
        <tissue evidence="1">Leaf</tissue>
    </source>
</reference>
<comment type="caution">
    <text evidence="1">The sequence shown here is derived from an EMBL/GenBank/DDBJ whole genome shotgun (WGS) entry which is preliminary data.</text>
</comment>
<organism evidence="1 2">
    <name type="scientific">Melia azedarach</name>
    <name type="common">Chinaberry tree</name>
    <dbReference type="NCBI Taxonomy" id="155640"/>
    <lineage>
        <taxon>Eukaryota</taxon>
        <taxon>Viridiplantae</taxon>
        <taxon>Streptophyta</taxon>
        <taxon>Embryophyta</taxon>
        <taxon>Tracheophyta</taxon>
        <taxon>Spermatophyta</taxon>
        <taxon>Magnoliopsida</taxon>
        <taxon>eudicotyledons</taxon>
        <taxon>Gunneridae</taxon>
        <taxon>Pentapetalae</taxon>
        <taxon>rosids</taxon>
        <taxon>malvids</taxon>
        <taxon>Sapindales</taxon>
        <taxon>Meliaceae</taxon>
        <taxon>Melia</taxon>
    </lineage>
</organism>
<sequence length="184" mass="21097">MHHTISQVFSSCFFFSQKFFNIHSKMASLVAENWACFNGDDNSKSVDVLKFDSALLTSLLEESNCEEYNDEQLNRVIQSLEAEINEQNGLECYDLDMEPELLLSDEEDGQNGLASMDFGWGDSMEQLLPSSPSEDMNWSNNYMEFDIEFENIGDYSEIYNSVPSLEEHGFSSLWLETYDAEGYN</sequence>
<keyword evidence="2" id="KW-1185">Reference proteome</keyword>
<dbReference type="EMBL" id="CM051395">
    <property type="protein sequence ID" value="KAJ4726562.1"/>
    <property type="molecule type" value="Genomic_DNA"/>
</dbReference>
<dbReference type="Proteomes" id="UP001164539">
    <property type="component" value="Chromosome 2"/>
</dbReference>
<protein>
    <submittedName>
        <fullName evidence="1">Heat stress transcription factor B-4b</fullName>
    </submittedName>
</protein>
<proteinExistence type="predicted"/>
<gene>
    <name evidence="1" type="ORF">OWV82_005252</name>
</gene>
<name>A0ACC1YS57_MELAZ</name>
<evidence type="ECO:0000313" key="1">
    <source>
        <dbReference type="EMBL" id="KAJ4726562.1"/>
    </source>
</evidence>
<accession>A0ACC1YS57</accession>
<evidence type="ECO:0000313" key="2">
    <source>
        <dbReference type="Proteomes" id="UP001164539"/>
    </source>
</evidence>